<evidence type="ECO:0000313" key="1">
    <source>
        <dbReference type="EMBL" id="PPK30757.1"/>
    </source>
</evidence>
<dbReference type="SMART" id="SM00867">
    <property type="entry name" value="YceI"/>
    <property type="match status" value="1"/>
</dbReference>
<evidence type="ECO:0000313" key="2">
    <source>
        <dbReference type="Proteomes" id="UP000239239"/>
    </source>
</evidence>
<dbReference type="PANTHER" id="PTHR34406:SF1">
    <property type="entry name" value="PROTEIN YCEI"/>
    <property type="match status" value="1"/>
</dbReference>
<dbReference type="SUPFAM" id="SSF101874">
    <property type="entry name" value="YceI-like"/>
    <property type="match status" value="1"/>
</dbReference>
<sequence length="199" mass="22398">MKMKRNYRHFIFAILAVFAFSTDIYAEPQTLTLDNQHTYVLWKVKHLGFSTQAGKWYANGQLVLDKDNPQQSKVNVTIKIDDIVTGIPELDKHLKGKLFFDTKQFPTATFVSDKVEITGKHKAKVYGMLTLHGVTKPIILDVVFNKAGINLLNDRETVGFSATTSLKRSDYGIKALIPEVGDDVEIGIEAEAYLDKKYG</sequence>
<dbReference type="Proteomes" id="UP000239239">
    <property type="component" value="Unassembled WGS sequence"/>
</dbReference>
<dbReference type="OrthoDB" id="9811006at2"/>
<dbReference type="AlphaFoldDB" id="A0A2S6EZZ1"/>
<dbReference type="InterPro" id="IPR007372">
    <property type="entry name" value="Lipid/polyisoprenoid-bd_YceI"/>
</dbReference>
<dbReference type="PANTHER" id="PTHR34406">
    <property type="entry name" value="PROTEIN YCEI"/>
    <property type="match status" value="1"/>
</dbReference>
<reference evidence="1 2" key="1">
    <citation type="submission" date="2018-02" db="EMBL/GenBank/DDBJ databases">
        <title>Draft genome sequences of four Legionella pneumophila clinical strains isolated in Ontario.</title>
        <authorList>
            <person name="Fortuna A."/>
            <person name="Ramnarine R."/>
            <person name="Li A."/>
            <person name="Frantz C."/>
            <person name="Mallo G."/>
        </authorList>
    </citation>
    <scope>NUCLEOTIDE SEQUENCE [LARGE SCALE GENOMIC DNA]</scope>
    <source>
        <strain evidence="1 2">LG61</strain>
    </source>
</reference>
<comment type="caution">
    <text evidence="1">The sequence shown here is derived from an EMBL/GenBank/DDBJ whole genome shotgun (WGS) entry which is preliminary data.</text>
</comment>
<accession>A0A2S6EZZ1</accession>
<dbReference type="Gene3D" id="2.40.128.110">
    <property type="entry name" value="Lipid/polyisoprenoid-binding, YceI-like"/>
    <property type="match status" value="1"/>
</dbReference>
<name>A0A2S6EZZ1_LEGPN</name>
<protein>
    <submittedName>
        <fullName evidence="1">YceI family protein</fullName>
    </submittedName>
</protein>
<gene>
    <name evidence="1" type="ORF">C3928_08315</name>
</gene>
<dbReference type="Pfam" id="PF04264">
    <property type="entry name" value="YceI"/>
    <property type="match status" value="1"/>
</dbReference>
<dbReference type="InterPro" id="IPR036761">
    <property type="entry name" value="TTHA0802/YceI-like_sf"/>
</dbReference>
<dbReference type="EMBL" id="PQWY01000011">
    <property type="protein sequence ID" value="PPK30757.1"/>
    <property type="molecule type" value="Genomic_DNA"/>
</dbReference>
<organism evidence="1 2">
    <name type="scientific">Legionella pneumophila</name>
    <dbReference type="NCBI Taxonomy" id="446"/>
    <lineage>
        <taxon>Bacteria</taxon>
        <taxon>Pseudomonadati</taxon>
        <taxon>Pseudomonadota</taxon>
        <taxon>Gammaproteobacteria</taxon>
        <taxon>Legionellales</taxon>
        <taxon>Legionellaceae</taxon>
        <taxon>Legionella</taxon>
    </lineage>
</organism>
<proteinExistence type="predicted"/>